<keyword evidence="4" id="KW-1185">Reference proteome</keyword>
<dbReference type="Gene3D" id="1.20.1280.50">
    <property type="match status" value="1"/>
</dbReference>
<dbReference type="Proteomes" id="UP001431209">
    <property type="component" value="Unassembled WGS sequence"/>
</dbReference>
<comment type="similarity">
    <text evidence="1">Belongs to the iron/ascorbate-dependent oxidoreductase family.</text>
</comment>
<dbReference type="PROSITE" id="PS51471">
    <property type="entry name" value="FE2OG_OXY"/>
    <property type="match status" value="1"/>
</dbReference>
<dbReference type="InterPro" id="IPR036047">
    <property type="entry name" value="F-box-like_dom_sf"/>
</dbReference>
<name>A0AAW2Z0C8_9EUKA</name>
<dbReference type="Gene3D" id="2.60.120.620">
    <property type="entry name" value="q2cbj1_9rhob like domain"/>
    <property type="match status" value="1"/>
</dbReference>
<accession>A0AAW2Z0C8</accession>
<evidence type="ECO:0000313" key="3">
    <source>
        <dbReference type="EMBL" id="KAL0482498.1"/>
    </source>
</evidence>
<dbReference type="GO" id="GO:0046872">
    <property type="term" value="F:metal ion binding"/>
    <property type="evidence" value="ECO:0007669"/>
    <property type="project" value="UniProtKB-KW"/>
</dbReference>
<dbReference type="EMBL" id="JAOPGA020000862">
    <property type="protein sequence ID" value="KAL0482498.1"/>
    <property type="molecule type" value="Genomic_DNA"/>
</dbReference>
<proteinExistence type="inferred from homology"/>
<keyword evidence="1" id="KW-0479">Metal-binding</keyword>
<evidence type="ECO:0000256" key="1">
    <source>
        <dbReference type="RuleBase" id="RU003682"/>
    </source>
</evidence>
<dbReference type="AlphaFoldDB" id="A0AAW2Z0C8"/>
<feature type="domain" description="Fe2OG dioxygenase" evidence="2">
    <location>
        <begin position="94"/>
        <end position="180"/>
    </location>
</feature>
<evidence type="ECO:0000313" key="4">
    <source>
        <dbReference type="Proteomes" id="UP001431209"/>
    </source>
</evidence>
<dbReference type="InterPro" id="IPR005123">
    <property type="entry name" value="Oxoglu/Fe-dep_dioxygenase_dom"/>
</dbReference>
<dbReference type="SUPFAM" id="SSF51197">
    <property type="entry name" value="Clavaminate synthase-like"/>
    <property type="match status" value="1"/>
</dbReference>
<organism evidence="3 4">
    <name type="scientific">Acrasis kona</name>
    <dbReference type="NCBI Taxonomy" id="1008807"/>
    <lineage>
        <taxon>Eukaryota</taxon>
        <taxon>Discoba</taxon>
        <taxon>Heterolobosea</taxon>
        <taxon>Tetramitia</taxon>
        <taxon>Eutetramitia</taxon>
        <taxon>Acrasidae</taxon>
        <taxon>Acrasis</taxon>
    </lineage>
</organism>
<keyword evidence="1" id="KW-0560">Oxidoreductase</keyword>
<comment type="caution">
    <text evidence="3">The sequence shown here is derived from an EMBL/GenBank/DDBJ whole genome shotgun (WGS) entry which is preliminary data.</text>
</comment>
<feature type="non-terminal residue" evidence="3">
    <location>
        <position position="308"/>
    </location>
</feature>
<keyword evidence="1" id="KW-0408">Iron</keyword>
<reference evidence="3 4" key="1">
    <citation type="submission" date="2024-03" db="EMBL/GenBank/DDBJ databases">
        <title>The Acrasis kona genome and developmental transcriptomes reveal deep origins of eukaryotic multicellular pathways.</title>
        <authorList>
            <person name="Sheikh S."/>
            <person name="Fu C.-J."/>
            <person name="Brown M.W."/>
            <person name="Baldauf S.L."/>
        </authorList>
    </citation>
    <scope>NUCLEOTIDE SEQUENCE [LARGE SCALE GENOMIC DNA]</scope>
    <source>
        <strain evidence="3 4">ATCC MYA-3509</strain>
    </source>
</reference>
<gene>
    <name evidence="3" type="ORF">AKO1_014468</name>
</gene>
<protein>
    <recommendedName>
        <fullName evidence="2">Fe2OG dioxygenase domain-containing protein</fullName>
    </recommendedName>
</protein>
<sequence>MKQGAEVRDYGGSIFQFDISSDICSSLEMSLLPIINEPQNPPLIKHFNAGIVLNNTFPSLYMFIKRCLVPLSKRLFPECPSGIDPDDILCLIALKNSQRINSHAQEEDGTDWHFDDSVVTFNICLGYDFRGGNLSFETNSKTTEVEQRKGSVTAHLGKTNHCAYKITDGSRMNIILWCVPKQNSYTKSNFYNTVYRHYLQKQYETGNVAFEEPNVDRYLRLQKIPDVKLPFCGKMLTGVEVISILQYLTPFELCTLECLSKEWKKILNQGIGSRMWKDLYQAKNYKLKVGGRTVNWKECYRMVVENVQ</sequence>
<evidence type="ECO:0000259" key="2">
    <source>
        <dbReference type="PROSITE" id="PS51471"/>
    </source>
</evidence>
<dbReference type="SUPFAM" id="SSF81383">
    <property type="entry name" value="F-box domain"/>
    <property type="match status" value="1"/>
</dbReference>
<dbReference type="GO" id="GO:0016491">
    <property type="term" value="F:oxidoreductase activity"/>
    <property type="evidence" value="ECO:0007669"/>
    <property type="project" value="UniProtKB-KW"/>
</dbReference>